<dbReference type="Proteomes" id="UP000837932">
    <property type="component" value="Unassembled WGS sequence"/>
</dbReference>
<proteinExistence type="predicted"/>
<protein>
    <submittedName>
        <fullName evidence="2">Uncharacterized protein</fullName>
    </submittedName>
</protein>
<gene>
    <name evidence="2" type="ORF">EMA8858_03787</name>
</gene>
<dbReference type="EMBL" id="CAKLPY010000004">
    <property type="protein sequence ID" value="CAH0997653.1"/>
    <property type="molecule type" value="Genomic_DNA"/>
</dbReference>
<organism evidence="2 3">
    <name type="scientific">Emticicia aquatica</name>
    <dbReference type="NCBI Taxonomy" id="1681835"/>
    <lineage>
        <taxon>Bacteria</taxon>
        <taxon>Pseudomonadati</taxon>
        <taxon>Bacteroidota</taxon>
        <taxon>Cytophagia</taxon>
        <taxon>Cytophagales</taxon>
        <taxon>Leadbetterellaceae</taxon>
        <taxon>Emticicia</taxon>
    </lineage>
</organism>
<comment type="caution">
    <text evidence="2">The sequence shown here is derived from an EMBL/GenBank/DDBJ whole genome shotgun (WGS) entry which is preliminary data.</text>
</comment>
<evidence type="ECO:0000256" key="1">
    <source>
        <dbReference type="SAM" id="SignalP"/>
    </source>
</evidence>
<name>A0ABM9AUN8_9BACT</name>
<feature type="signal peptide" evidence="1">
    <location>
        <begin position="1"/>
        <end position="22"/>
    </location>
</feature>
<keyword evidence="3" id="KW-1185">Reference proteome</keyword>
<accession>A0ABM9AUN8</accession>
<keyword evidence="1" id="KW-0732">Signal</keyword>
<reference evidence="2" key="1">
    <citation type="submission" date="2021-12" db="EMBL/GenBank/DDBJ databases">
        <authorList>
            <person name="Rodrigo-Torres L."/>
            <person name="Arahal R. D."/>
            <person name="Lucena T."/>
        </authorList>
    </citation>
    <scope>NUCLEOTIDE SEQUENCE</scope>
    <source>
        <strain evidence="2">CECT 8858</strain>
    </source>
</reference>
<feature type="chain" id="PRO_5046608404" evidence="1">
    <location>
        <begin position="23"/>
        <end position="503"/>
    </location>
</feature>
<evidence type="ECO:0000313" key="3">
    <source>
        <dbReference type="Proteomes" id="UP000837932"/>
    </source>
</evidence>
<evidence type="ECO:0000313" key="2">
    <source>
        <dbReference type="EMBL" id="CAH0997653.1"/>
    </source>
</evidence>
<sequence length="503" mass="59012">MKSYSNKLFILFFLLLSFSVSAQLTQGKRIEFERRTDIDEENLLIPMQENGVLLMQSKIEPFRRKFIIDFYKYDSTLTQIWRNSFVPEPELDLLKTFKNEHFFYVLFRKSDKIDIGVLRIDLETGDKTYVEGNLLTNMEIEHFVVLQSKAFIGGKFNDRPVVVMFSFFDKTSKVLPEVHSNNLVINELDVDEKGNFLYLMLKNDRNCQFILKKYSYEGKAISALALGDKQLTPISGEILNLDKDTEDQHPILMGNYAEGCSLFALGFYLKHLNDDSNIQYINFADLNHFFSFMNPKREEKIKLRIKQKKQKGKDIKLRYRLLLHDIIQTNDGWVMVAEVFYPEYKTTPSSTGWNNWRNYRIGNDVYNNFRYSHAIICGFDKNAKLIWDNSVSLKDIESSELNAKVQITLQDDYQILAYPDESLIRTVVIKGNEKVKNLENFDLKTNSETEKIVDTERTNLAAWYGHSFLAYGYQSVRKNNEILNNDVFYITKLTYNFKEENKN</sequence>